<protein>
    <recommendedName>
        <fullName evidence="3">DUF7315 domain-containing protein</fullName>
    </recommendedName>
</protein>
<keyword evidence="5" id="KW-1185">Reference proteome</keyword>
<dbReference type="InterPro" id="IPR055739">
    <property type="entry name" value="DUF7315"/>
</dbReference>
<feature type="compositionally biased region" description="Basic and acidic residues" evidence="1">
    <location>
        <begin position="1"/>
        <end position="26"/>
    </location>
</feature>
<evidence type="ECO:0000256" key="1">
    <source>
        <dbReference type="SAM" id="MobiDB-lite"/>
    </source>
</evidence>
<keyword evidence="2" id="KW-0472">Membrane</keyword>
<sequence>MSQTRSDHDDRRRSDGGRTETDRDVDATGDPVPKAEREADAEPEPTGPTEGPGGREIVVPLRLYKTVTVFSTLIAIIAFVGGFILIDAATLQVSLLRTVIGGALASVGLTPSADVLTAALAAAGLVSIVFGSAVYVFGTRFRARGMGKSQEDSGEE</sequence>
<evidence type="ECO:0000313" key="5">
    <source>
        <dbReference type="Proteomes" id="UP000199079"/>
    </source>
</evidence>
<keyword evidence="2" id="KW-1133">Transmembrane helix</keyword>
<dbReference type="Pfam" id="PF23997">
    <property type="entry name" value="DUF7315"/>
    <property type="match status" value="1"/>
</dbReference>
<gene>
    <name evidence="4" type="ORF">SAMN05216564_104224</name>
</gene>
<feature type="region of interest" description="Disordered" evidence="1">
    <location>
        <begin position="1"/>
        <end position="55"/>
    </location>
</feature>
<dbReference type="RefSeq" id="WP_256335684.1">
    <property type="nucleotide sequence ID" value="NZ_FNPC01000004.1"/>
</dbReference>
<dbReference type="AlphaFoldDB" id="A0A1H3IQC9"/>
<feature type="transmembrane region" description="Helical" evidence="2">
    <location>
        <begin position="115"/>
        <end position="138"/>
    </location>
</feature>
<proteinExistence type="predicted"/>
<feature type="transmembrane region" description="Helical" evidence="2">
    <location>
        <begin position="63"/>
        <end position="86"/>
    </location>
</feature>
<evidence type="ECO:0000256" key="2">
    <source>
        <dbReference type="SAM" id="Phobius"/>
    </source>
</evidence>
<evidence type="ECO:0000313" key="4">
    <source>
        <dbReference type="EMBL" id="SDY30023.1"/>
    </source>
</evidence>
<dbReference type="EMBL" id="FNPC01000004">
    <property type="protein sequence ID" value="SDY30023.1"/>
    <property type="molecule type" value="Genomic_DNA"/>
</dbReference>
<accession>A0A1H3IQC9</accession>
<dbReference type="Proteomes" id="UP000199079">
    <property type="component" value="Unassembled WGS sequence"/>
</dbReference>
<keyword evidence="2" id="KW-0812">Transmembrane</keyword>
<name>A0A1H3IQC9_9EURY</name>
<feature type="domain" description="DUF7315" evidence="3">
    <location>
        <begin position="55"/>
        <end position="155"/>
    </location>
</feature>
<evidence type="ECO:0000259" key="3">
    <source>
        <dbReference type="Pfam" id="PF23997"/>
    </source>
</evidence>
<organism evidence="4 5">
    <name type="scientific">Halopenitus persicus</name>
    <dbReference type="NCBI Taxonomy" id="1048396"/>
    <lineage>
        <taxon>Archaea</taxon>
        <taxon>Methanobacteriati</taxon>
        <taxon>Methanobacteriota</taxon>
        <taxon>Stenosarchaea group</taxon>
        <taxon>Halobacteria</taxon>
        <taxon>Halobacteriales</taxon>
        <taxon>Haloferacaceae</taxon>
        <taxon>Halopenitus</taxon>
    </lineage>
</organism>
<reference evidence="5" key="1">
    <citation type="submission" date="2016-10" db="EMBL/GenBank/DDBJ databases">
        <authorList>
            <person name="Varghese N."/>
            <person name="Submissions S."/>
        </authorList>
    </citation>
    <scope>NUCLEOTIDE SEQUENCE [LARGE SCALE GENOMIC DNA]</scope>
    <source>
        <strain evidence="5">DC30,IBRC 10041,KCTC 4046</strain>
    </source>
</reference>